<organism evidence="1 2">
    <name type="scientific">Infirmifilum lucidum</name>
    <dbReference type="NCBI Taxonomy" id="2776706"/>
    <lineage>
        <taxon>Archaea</taxon>
        <taxon>Thermoproteota</taxon>
        <taxon>Thermoprotei</taxon>
        <taxon>Thermofilales</taxon>
        <taxon>Thermofilaceae</taxon>
        <taxon>Infirmifilum</taxon>
    </lineage>
</organism>
<accession>A0A7L9FJ23</accession>
<dbReference type="GeneID" id="59148373"/>
<dbReference type="AlphaFoldDB" id="A0A7L9FJ23"/>
<name>A0A7L9FJ23_9CREN</name>
<gene>
    <name evidence="1" type="ORF">IG193_00715</name>
</gene>
<keyword evidence="2" id="KW-1185">Reference proteome</keyword>
<dbReference type="Proteomes" id="UP000594121">
    <property type="component" value="Chromosome"/>
</dbReference>
<dbReference type="RefSeq" id="WP_192818995.1">
    <property type="nucleotide sequence ID" value="NZ_CP062310.1"/>
</dbReference>
<dbReference type="EMBL" id="CP062310">
    <property type="protein sequence ID" value="QOJ79023.1"/>
    <property type="molecule type" value="Genomic_DNA"/>
</dbReference>
<reference evidence="1 2" key="1">
    <citation type="submission" date="2020-10" db="EMBL/GenBank/DDBJ databases">
        <title>Thermofilum lucidum 3507LT sp. nov. a novel member of Thermofilaceae family isolated from Chile hot spring, and proposal of description order Thermofilales.</title>
        <authorList>
            <person name="Zayulina K.S."/>
            <person name="Elcheninov A.G."/>
            <person name="Toshchakov S.V."/>
            <person name="Kublanov I.V."/>
        </authorList>
    </citation>
    <scope>NUCLEOTIDE SEQUENCE [LARGE SCALE GENOMIC DNA]</scope>
    <source>
        <strain evidence="1 2">3507LT</strain>
    </source>
</reference>
<evidence type="ECO:0000313" key="2">
    <source>
        <dbReference type="Proteomes" id="UP000594121"/>
    </source>
</evidence>
<dbReference type="InParanoid" id="A0A7L9FJ23"/>
<evidence type="ECO:0000313" key="1">
    <source>
        <dbReference type="EMBL" id="QOJ79023.1"/>
    </source>
</evidence>
<dbReference type="KEGG" id="thel:IG193_00715"/>
<proteinExistence type="predicted"/>
<sequence length="159" mass="18612">MEKHTHVCKCIHDEYISYAEKLLNQARGELEAVEILLSSSEQVDTRVTLRLLAEAIEKELKSYYLLYFPQVRSAINRVLSRAEHGETPCPKSPEEIKRVLRELGHKPAREILIELLDVEWEKSNLKSLTRKGLEDVTMKLEKLSSYDPRFRPCVKVYWK</sequence>
<protein>
    <submittedName>
        <fullName evidence="1">Uncharacterized protein</fullName>
    </submittedName>
</protein>